<keyword evidence="3" id="KW-1185">Reference proteome</keyword>
<feature type="transmembrane region" description="Helical" evidence="1">
    <location>
        <begin position="30"/>
        <end position="52"/>
    </location>
</feature>
<dbReference type="InterPro" id="IPR025962">
    <property type="entry name" value="SdpI/YhfL"/>
</dbReference>
<feature type="transmembrane region" description="Helical" evidence="1">
    <location>
        <begin position="72"/>
        <end position="90"/>
    </location>
</feature>
<feature type="transmembrane region" description="Helical" evidence="1">
    <location>
        <begin position="7"/>
        <end position="24"/>
    </location>
</feature>
<dbReference type="PANTHER" id="PTHR37810:SF5">
    <property type="entry name" value="IMMUNITY PROTEIN SDPI"/>
    <property type="match status" value="1"/>
</dbReference>
<feature type="transmembrane region" description="Helical" evidence="1">
    <location>
        <begin position="148"/>
        <end position="164"/>
    </location>
</feature>
<dbReference type="RefSeq" id="WP_306982787.1">
    <property type="nucleotide sequence ID" value="NZ_JAUSUA010000003.1"/>
</dbReference>
<proteinExistence type="predicted"/>
<gene>
    <name evidence="2" type="ORF">J2S05_002258</name>
</gene>
<evidence type="ECO:0000313" key="2">
    <source>
        <dbReference type="EMBL" id="MDQ0207457.1"/>
    </source>
</evidence>
<keyword evidence="1" id="KW-0472">Membrane</keyword>
<evidence type="ECO:0000313" key="3">
    <source>
        <dbReference type="Proteomes" id="UP001225034"/>
    </source>
</evidence>
<keyword evidence="1" id="KW-0812">Transmembrane</keyword>
<reference evidence="2 3" key="1">
    <citation type="submission" date="2023-07" db="EMBL/GenBank/DDBJ databases">
        <title>Genomic Encyclopedia of Type Strains, Phase IV (KMG-IV): sequencing the most valuable type-strain genomes for metagenomic binning, comparative biology and taxonomic classification.</title>
        <authorList>
            <person name="Goeker M."/>
        </authorList>
    </citation>
    <scope>NUCLEOTIDE SEQUENCE [LARGE SCALE GENOMIC DNA]</scope>
    <source>
        <strain evidence="2 3">DSM 19154</strain>
    </source>
</reference>
<feature type="transmembrane region" description="Helical" evidence="1">
    <location>
        <begin position="170"/>
        <end position="190"/>
    </location>
</feature>
<evidence type="ECO:0000256" key="1">
    <source>
        <dbReference type="SAM" id="Phobius"/>
    </source>
</evidence>
<feature type="transmembrane region" description="Helical" evidence="1">
    <location>
        <begin position="96"/>
        <end position="115"/>
    </location>
</feature>
<dbReference type="Pfam" id="PF13630">
    <property type="entry name" value="SdpI"/>
    <property type="match status" value="1"/>
</dbReference>
<dbReference type="PANTHER" id="PTHR37810">
    <property type="entry name" value="IMMUNITY PROTEIN SDPI"/>
    <property type="match status" value="1"/>
</dbReference>
<dbReference type="Proteomes" id="UP001225034">
    <property type="component" value="Unassembled WGS sequence"/>
</dbReference>
<dbReference type="InterPro" id="IPR026272">
    <property type="entry name" value="SdpI"/>
</dbReference>
<comment type="caution">
    <text evidence="2">The sequence shown here is derived from an EMBL/GenBank/DDBJ whole genome shotgun (WGS) entry which is preliminary data.</text>
</comment>
<dbReference type="EMBL" id="JAUSUA010000003">
    <property type="protein sequence ID" value="MDQ0207457.1"/>
    <property type="molecule type" value="Genomic_DNA"/>
</dbReference>
<organism evidence="2 3">
    <name type="scientific">Alkalicoccobacillus murimartini</name>
    <dbReference type="NCBI Taxonomy" id="171685"/>
    <lineage>
        <taxon>Bacteria</taxon>
        <taxon>Bacillati</taxon>
        <taxon>Bacillota</taxon>
        <taxon>Bacilli</taxon>
        <taxon>Bacillales</taxon>
        <taxon>Bacillaceae</taxon>
        <taxon>Alkalicoccobacillus</taxon>
    </lineage>
</organism>
<name>A0ABT9YHV8_9BACI</name>
<dbReference type="PIRSF" id="PIRSF038959">
    <property type="entry name" value="SdpI"/>
    <property type="match status" value="1"/>
</dbReference>
<sequence>MRVIPIFLLMLAFLISGITLFNLGEQRAAADWIAVCLFPLLMITVYPVNYLLFKAYQSLTDTRFEFESLAQIVMSVFIFVIHLAISLHIIGFNVNVGLVIGILFGSFMMIVGYAFPKTKPNVLFGARTIWALKDDEVWRLTNHFAGKLTVYIGAALILCTLIFANSFALIISTLLFLLIILTIIIEIFSYKTYKKLYRE</sequence>
<accession>A0ABT9YHV8</accession>
<protein>
    <submittedName>
        <fullName evidence="2">Membrane protein</fullName>
    </submittedName>
</protein>
<keyword evidence="1" id="KW-1133">Transmembrane helix</keyword>